<evidence type="ECO:0000259" key="4">
    <source>
        <dbReference type="PROSITE" id="PS50102"/>
    </source>
</evidence>
<proteinExistence type="predicted"/>
<protein>
    <recommendedName>
        <fullName evidence="4">RRM domain-containing protein</fullName>
    </recommendedName>
</protein>
<feature type="compositionally biased region" description="Polar residues" evidence="3">
    <location>
        <begin position="257"/>
        <end position="269"/>
    </location>
</feature>
<gene>
    <name evidence="5" type="ORF">FSB_LOCUS46521</name>
</gene>
<dbReference type="AlphaFoldDB" id="A0A2N9I3P4"/>
<dbReference type="InterPro" id="IPR012677">
    <property type="entry name" value="Nucleotide-bd_a/b_plait_sf"/>
</dbReference>
<organism evidence="5">
    <name type="scientific">Fagus sylvatica</name>
    <name type="common">Beechnut</name>
    <dbReference type="NCBI Taxonomy" id="28930"/>
    <lineage>
        <taxon>Eukaryota</taxon>
        <taxon>Viridiplantae</taxon>
        <taxon>Streptophyta</taxon>
        <taxon>Embryophyta</taxon>
        <taxon>Tracheophyta</taxon>
        <taxon>Spermatophyta</taxon>
        <taxon>Magnoliopsida</taxon>
        <taxon>eudicotyledons</taxon>
        <taxon>Gunneridae</taxon>
        <taxon>Pentapetalae</taxon>
        <taxon>rosids</taxon>
        <taxon>fabids</taxon>
        <taxon>Fagales</taxon>
        <taxon>Fagaceae</taxon>
        <taxon>Fagus</taxon>
    </lineage>
</organism>
<evidence type="ECO:0000256" key="2">
    <source>
        <dbReference type="PROSITE-ProRule" id="PRU00176"/>
    </source>
</evidence>
<dbReference type="Pfam" id="PF00076">
    <property type="entry name" value="RRM_1"/>
    <property type="match status" value="1"/>
</dbReference>
<sequence>MVGGNNPGGQYNDTTLTKIFVGGLAWETQRDTMRRYFEQFGEILEAVVITDKNTGRSKGYGFVTFKDPEAAMRACQNPSPVIDGRRANCNLASLGAQKTRSPTPQHGSGRFRPSTGLVASPAYHGSSSAYYHQPTGQYSIPYSAYGYTGYSQDAMYPMNYYSVYGGQQFSPYYPPTGAAGPPGMFHNIYPYYAQYAQSSQGHGYGVQYPQMVQYPYLAQHYGSTGILSLPSSMAMPTNSTGATATAGVSGTGVGTSQAPGTASEQNSST</sequence>
<dbReference type="SMART" id="SM00360">
    <property type="entry name" value="RRM"/>
    <property type="match status" value="1"/>
</dbReference>
<dbReference type="Gene3D" id="3.30.70.330">
    <property type="match status" value="1"/>
</dbReference>
<evidence type="ECO:0000256" key="3">
    <source>
        <dbReference type="SAM" id="MobiDB-lite"/>
    </source>
</evidence>
<accession>A0A2N9I3P4</accession>
<dbReference type="SUPFAM" id="SSF54928">
    <property type="entry name" value="RNA-binding domain, RBD"/>
    <property type="match status" value="1"/>
</dbReference>
<feature type="domain" description="RRM" evidence="4">
    <location>
        <begin position="17"/>
        <end position="94"/>
    </location>
</feature>
<evidence type="ECO:0000313" key="5">
    <source>
        <dbReference type="EMBL" id="SPD18639.1"/>
    </source>
</evidence>
<dbReference type="PANTHER" id="PTHR11176:SF22">
    <property type="entry name" value="RNA-BINDING PROTEIN 38-LIKE ISOFORM X1"/>
    <property type="match status" value="1"/>
</dbReference>
<dbReference type="InterPro" id="IPR035979">
    <property type="entry name" value="RBD_domain_sf"/>
</dbReference>
<dbReference type="InterPro" id="IPR000504">
    <property type="entry name" value="RRM_dom"/>
</dbReference>
<dbReference type="CDD" id="cd12384">
    <property type="entry name" value="RRM_RBM24_RBM38_like"/>
    <property type="match status" value="1"/>
</dbReference>
<dbReference type="EMBL" id="OIVN01004668">
    <property type="protein sequence ID" value="SPD18639.1"/>
    <property type="molecule type" value="Genomic_DNA"/>
</dbReference>
<reference evidence="5" key="1">
    <citation type="submission" date="2018-02" db="EMBL/GenBank/DDBJ databases">
        <authorList>
            <person name="Cohen D.B."/>
            <person name="Kent A.D."/>
        </authorList>
    </citation>
    <scope>NUCLEOTIDE SEQUENCE</scope>
</reference>
<keyword evidence="1 2" id="KW-0694">RNA-binding</keyword>
<dbReference type="FunFam" id="3.30.70.330:FF:000388">
    <property type="entry name" value="RNA-binding protein 24-B isoform X1"/>
    <property type="match status" value="1"/>
</dbReference>
<dbReference type="PANTHER" id="PTHR11176">
    <property type="entry name" value="BOULE-RELATED"/>
    <property type="match status" value="1"/>
</dbReference>
<feature type="region of interest" description="Disordered" evidence="3">
    <location>
        <begin position="240"/>
        <end position="269"/>
    </location>
</feature>
<dbReference type="GO" id="GO:0003723">
    <property type="term" value="F:RNA binding"/>
    <property type="evidence" value="ECO:0007669"/>
    <property type="project" value="UniProtKB-UniRule"/>
</dbReference>
<name>A0A2N9I3P4_FAGSY</name>
<evidence type="ECO:0000256" key="1">
    <source>
        <dbReference type="ARBA" id="ARBA00022884"/>
    </source>
</evidence>
<dbReference type="PROSITE" id="PS50102">
    <property type="entry name" value="RRM"/>
    <property type="match status" value="1"/>
</dbReference>